<dbReference type="PRINTS" id="PR00039">
    <property type="entry name" value="HTHLYSR"/>
</dbReference>
<dbReference type="PANTHER" id="PTHR30346">
    <property type="entry name" value="TRANSCRIPTIONAL DUAL REGULATOR HCAR-RELATED"/>
    <property type="match status" value="1"/>
</dbReference>
<dbReference type="Pfam" id="PF00126">
    <property type="entry name" value="HTH_1"/>
    <property type="match status" value="1"/>
</dbReference>
<evidence type="ECO:0000256" key="4">
    <source>
        <dbReference type="ARBA" id="ARBA00023163"/>
    </source>
</evidence>
<sequence>MQFPQLESFVTVARTRHFTQAADRLGVTQPTLSKQIRALENSLGTSLFVRDRSGVTLTSAGEALLPHAERIVIDVETAQRAVHEVTGLRRGRVRLGATPSLCDGVLPDVLTRFHATYPDLELEVREAGSPLLTRDLVRGRLDLALVIVPLRPDAGELETTPVMHERLVLAAPPGSPLPEAVDVADLRDIPLVMFREGYDLREVTMRACRRAGFTPRLAVEGGEMSAVLRFVEAGLGHAVVPEMVMASRPALRSVQLRRPALDREIALAHRPGSLQLAALAFRDALLEQLAR</sequence>
<dbReference type="InterPro" id="IPR036388">
    <property type="entry name" value="WH-like_DNA-bd_sf"/>
</dbReference>
<dbReference type="Gene3D" id="1.10.10.10">
    <property type="entry name" value="Winged helix-like DNA-binding domain superfamily/Winged helix DNA-binding domain"/>
    <property type="match status" value="1"/>
</dbReference>
<keyword evidence="3" id="KW-0238">DNA-binding</keyword>
<dbReference type="RefSeq" id="WP_344326997.1">
    <property type="nucleotide sequence ID" value="NZ_BAAAPY010000005.1"/>
</dbReference>
<accession>A0ABN2VZ47</accession>
<gene>
    <name evidence="6" type="ORF">GCM10009821_17120</name>
</gene>
<evidence type="ECO:0000256" key="2">
    <source>
        <dbReference type="ARBA" id="ARBA00023015"/>
    </source>
</evidence>
<dbReference type="Proteomes" id="UP001501480">
    <property type="component" value="Unassembled WGS sequence"/>
</dbReference>
<feature type="domain" description="HTH lysR-type" evidence="5">
    <location>
        <begin position="1"/>
        <end position="58"/>
    </location>
</feature>
<dbReference type="InterPro" id="IPR000847">
    <property type="entry name" value="LysR_HTH_N"/>
</dbReference>
<evidence type="ECO:0000256" key="1">
    <source>
        <dbReference type="ARBA" id="ARBA00009437"/>
    </source>
</evidence>
<keyword evidence="2" id="KW-0805">Transcription regulation</keyword>
<evidence type="ECO:0000313" key="6">
    <source>
        <dbReference type="EMBL" id="GAA2077978.1"/>
    </source>
</evidence>
<evidence type="ECO:0000259" key="5">
    <source>
        <dbReference type="PROSITE" id="PS50931"/>
    </source>
</evidence>
<dbReference type="EMBL" id="BAAAPY010000005">
    <property type="protein sequence ID" value="GAA2077978.1"/>
    <property type="molecule type" value="Genomic_DNA"/>
</dbReference>
<keyword evidence="7" id="KW-1185">Reference proteome</keyword>
<dbReference type="InterPro" id="IPR036390">
    <property type="entry name" value="WH_DNA-bd_sf"/>
</dbReference>
<evidence type="ECO:0000256" key="3">
    <source>
        <dbReference type="ARBA" id="ARBA00023125"/>
    </source>
</evidence>
<proteinExistence type="inferred from homology"/>
<protein>
    <submittedName>
        <fullName evidence="6">LysR substrate-binding domain-containing protein</fullName>
    </submittedName>
</protein>
<reference evidence="6 7" key="1">
    <citation type="journal article" date="2019" name="Int. J. Syst. Evol. Microbiol.">
        <title>The Global Catalogue of Microorganisms (GCM) 10K type strain sequencing project: providing services to taxonomists for standard genome sequencing and annotation.</title>
        <authorList>
            <consortium name="The Broad Institute Genomics Platform"/>
            <consortium name="The Broad Institute Genome Sequencing Center for Infectious Disease"/>
            <person name="Wu L."/>
            <person name="Ma J."/>
        </authorList>
    </citation>
    <scope>NUCLEOTIDE SEQUENCE [LARGE SCALE GENOMIC DNA]</scope>
    <source>
        <strain evidence="6 7">JCM 15749</strain>
    </source>
</reference>
<keyword evidence="4" id="KW-0804">Transcription</keyword>
<dbReference type="Gene3D" id="3.40.190.290">
    <property type="match status" value="1"/>
</dbReference>
<name>A0ABN2VZ47_9ACTN</name>
<comment type="caution">
    <text evidence="6">The sequence shown here is derived from an EMBL/GenBank/DDBJ whole genome shotgun (WGS) entry which is preliminary data.</text>
</comment>
<organism evidence="6 7">
    <name type="scientific">Aeromicrobium halocynthiae</name>
    <dbReference type="NCBI Taxonomy" id="560557"/>
    <lineage>
        <taxon>Bacteria</taxon>
        <taxon>Bacillati</taxon>
        <taxon>Actinomycetota</taxon>
        <taxon>Actinomycetes</taxon>
        <taxon>Propionibacteriales</taxon>
        <taxon>Nocardioidaceae</taxon>
        <taxon>Aeromicrobium</taxon>
    </lineage>
</organism>
<evidence type="ECO:0000313" key="7">
    <source>
        <dbReference type="Proteomes" id="UP001501480"/>
    </source>
</evidence>
<dbReference type="PROSITE" id="PS50931">
    <property type="entry name" value="HTH_LYSR"/>
    <property type="match status" value="1"/>
</dbReference>
<dbReference type="InterPro" id="IPR005119">
    <property type="entry name" value="LysR_subst-bd"/>
</dbReference>
<dbReference type="SUPFAM" id="SSF53850">
    <property type="entry name" value="Periplasmic binding protein-like II"/>
    <property type="match status" value="1"/>
</dbReference>
<dbReference type="CDD" id="cd05466">
    <property type="entry name" value="PBP2_LTTR_substrate"/>
    <property type="match status" value="1"/>
</dbReference>
<comment type="similarity">
    <text evidence="1">Belongs to the LysR transcriptional regulatory family.</text>
</comment>
<dbReference type="PANTHER" id="PTHR30346:SF29">
    <property type="entry name" value="LYSR SUBSTRATE-BINDING"/>
    <property type="match status" value="1"/>
</dbReference>
<dbReference type="Pfam" id="PF03466">
    <property type="entry name" value="LysR_substrate"/>
    <property type="match status" value="1"/>
</dbReference>
<dbReference type="SUPFAM" id="SSF46785">
    <property type="entry name" value="Winged helix' DNA-binding domain"/>
    <property type="match status" value="1"/>
</dbReference>